<dbReference type="OrthoDB" id="3256904at2759"/>
<dbReference type="InterPro" id="IPR036028">
    <property type="entry name" value="SH3-like_dom_sf"/>
</dbReference>
<dbReference type="GO" id="GO:0005737">
    <property type="term" value="C:cytoplasm"/>
    <property type="evidence" value="ECO:0007669"/>
    <property type="project" value="UniProtKB-SubCell"/>
</dbReference>
<reference evidence="7 8" key="1">
    <citation type="journal article" date="2016" name="Mol. Biol. Evol.">
        <title>Comparative Genomics of Early-Diverging Mushroom-Forming Fungi Provides Insights into the Origins of Lignocellulose Decay Capabilities.</title>
        <authorList>
            <person name="Nagy L.G."/>
            <person name="Riley R."/>
            <person name="Tritt A."/>
            <person name="Adam C."/>
            <person name="Daum C."/>
            <person name="Floudas D."/>
            <person name="Sun H."/>
            <person name="Yadav J.S."/>
            <person name="Pangilinan J."/>
            <person name="Larsson K.H."/>
            <person name="Matsuura K."/>
            <person name="Barry K."/>
            <person name="Labutti K."/>
            <person name="Kuo R."/>
            <person name="Ohm R.A."/>
            <person name="Bhattacharya S.S."/>
            <person name="Shirouzu T."/>
            <person name="Yoshinaga Y."/>
            <person name="Martin F.M."/>
            <person name="Grigoriev I.V."/>
            <person name="Hibbett D.S."/>
        </authorList>
    </citation>
    <scope>NUCLEOTIDE SEQUENCE [LARGE SCALE GENOMIC DNA]</scope>
    <source>
        <strain evidence="7 8">HHB12029</strain>
    </source>
</reference>
<evidence type="ECO:0000256" key="4">
    <source>
        <dbReference type="PROSITE-ProRule" id="PRU00192"/>
    </source>
</evidence>
<comment type="subcellular location">
    <subcellularLocation>
        <location evidence="1">Cytoplasm</location>
    </subcellularLocation>
</comment>
<dbReference type="InterPro" id="IPR001452">
    <property type="entry name" value="SH3_domain"/>
</dbReference>
<evidence type="ECO:0000313" key="7">
    <source>
        <dbReference type="EMBL" id="KZW02765.1"/>
    </source>
</evidence>
<evidence type="ECO:0000256" key="1">
    <source>
        <dbReference type="ARBA" id="ARBA00004496"/>
    </source>
</evidence>
<dbReference type="AlphaFoldDB" id="A0A165PWM8"/>
<feature type="domain" description="SH3" evidence="6">
    <location>
        <begin position="1"/>
        <end position="56"/>
    </location>
</feature>
<dbReference type="GO" id="GO:0097320">
    <property type="term" value="P:plasma membrane tubulation"/>
    <property type="evidence" value="ECO:0007669"/>
    <property type="project" value="TreeGrafter"/>
</dbReference>
<sequence>MVEALWDWEDQEGNDLSFRSGDRIELIEETNDDWWTGRMGAHTGLFPANYVKKVPQQPTHTNNRASAHYAPSQAYKASNLNQFRAPPPPSGKSGYDPMAQPPPATNAVGLTQPAVDEKKKSKFGGYGKTMANSAAGGVGFGAGAAIGGGLVRAIF</sequence>
<dbReference type="PRINTS" id="PR00452">
    <property type="entry name" value="SH3DOMAIN"/>
</dbReference>
<proteinExistence type="predicted"/>
<gene>
    <name evidence="7" type="ORF">EXIGLDRAFT_730885</name>
</gene>
<feature type="region of interest" description="Disordered" evidence="5">
    <location>
        <begin position="76"/>
        <end position="114"/>
    </location>
</feature>
<keyword evidence="2 4" id="KW-0728">SH3 domain</keyword>
<dbReference type="GO" id="GO:0015629">
    <property type="term" value="C:actin cytoskeleton"/>
    <property type="evidence" value="ECO:0007669"/>
    <property type="project" value="TreeGrafter"/>
</dbReference>
<dbReference type="PANTHER" id="PTHR47174">
    <property type="entry name" value="BRIDGING INTEGRATOR 3"/>
    <property type="match status" value="1"/>
</dbReference>
<dbReference type="STRING" id="1314781.A0A165PWM8"/>
<dbReference type="SUPFAM" id="SSF50044">
    <property type="entry name" value="SH3-domain"/>
    <property type="match status" value="1"/>
</dbReference>
<evidence type="ECO:0000259" key="6">
    <source>
        <dbReference type="PROSITE" id="PS50002"/>
    </source>
</evidence>
<name>A0A165PWM8_EXIGL</name>
<dbReference type="Proteomes" id="UP000077266">
    <property type="component" value="Unassembled WGS sequence"/>
</dbReference>
<dbReference type="FunCoup" id="A0A165PWM8">
    <property type="interactions" value="69"/>
</dbReference>
<dbReference type="Gene3D" id="2.30.30.40">
    <property type="entry name" value="SH3 Domains"/>
    <property type="match status" value="1"/>
</dbReference>
<dbReference type="GO" id="GO:0051666">
    <property type="term" value="P:actin cortical patch localization"/>
    <property type="evidence" value="ECO:0007669"/>
    <property type="project" value="InterPro"/>
</dbReference>
<dbReference type="EMBL" id="KV425886">
    <property type="protein sequence ID" value="KZW02765.1"/>
    <property type="molecule type" value="Genomic_DNA"/>
</dbReference>
<evidence type="ECO:0000313" key="8">
    <source>
        <dbReference type="Proteomes" id="UP000077266"/>
    </source>
</evidence>
<dbReference type="InterPro" id="IPR046982">
    <property type="entry name" value="BIN3/RVS161-like"/>
</dbReference>
<dbReference type="GO" id="GO:0006897">
    <property type="term" value="P:endocytosis"/>
    <property type="evidence" value="ECO:0007669"/>
    <property type="project" value="InterPro"/>
</dbReference>
<keyword evidence="3" id="KW-0963">Cytoplasm</keyword>
<organism evidence="7 8">
    <name type="scientific">Exidia glandulosa HHB12029</name>
    <dbReference type="NCBI Taxonomy" id="1314781"/>
    <lineage>
        <taxon>Eukaryota</taxon>
        <taxon>Fungi</taxon>
        <taxon>Dikarya</taxon>
        <taxon>Basidiomycota</taxon>
        <taxon>Agaricomycotina</taxon>
        <taxon>Agaricomycetes</taxon>
        <taxon>Auriculariales</taxon>
        <taxon>Exidiaceae</taxon>
        <taxon>Exidia</taxon>
    </lineage>
</organism>
<dbReference type="PANTHER" id="PTHR47174:SF3">
    <property type="entry name" value="BRIDGING INTEGRATOR 3"/>
    <property type="match status" value="1"/>
</dbReference>
<keyword evidence="8" id="KW-1185">Reference proteome</keyword>
<protein>
    <submittedName>
        <fullName evidence="7">SH3-domain-containing protein</fullName>
    </submittedName>
</protein>
<evidence type="ECO:0000256" key="5">
    <source>
        <dbReference type="SAM" id="MobiDB-lite"/>
    </source>
</evidence>
<dbReference type="InParanoid" id="A0A165PWM8"/>
<accession>A0A165PWM8</accession>
<evidence type="ECO:0000256" key="3">
    <source>
        <dbReference type="ARBA" id="ARBA00022490"/>
    </source>
</evidence>
<evidence type="ECO:0000256" key="2">
    <source>
        <dbReference type="ARBA" id="ARBA00022443"/>
    </source>
</evidence>
<dbReference type="GO" id="GO:0008289">
    <property type="term" value="F:lipid binding"/>
    <property type="evidence" value="ECO:0007669"/>
    <property type="project" value="TreeGrafter"/>
</dbReference>
<dbReference type="PROSITE" id="PS50002">
    <property type="entry name" value="SH3"/>
    <property type="match status" value="1"/>
</dbReference>
<dbReference type="SMART" id="SM00326">
    <property type="entry name" value="SH3"/>
    <property type="match status" value="1"/>
</dbReference>
<dbReference type="Pfam" id="PF00018">
    <property type="entry name" value="SH3_1"/>
    <property type="match status" value="1"/>
</dbReference>